<gene>
    <name evidence="8" type="ORF">FHP25_32175</name>
</gene>
<evidence type="ECO:0000259" key="7">
    <source>
        <dbReference type="Pfam" id="PF06305"/>
    </source>
</evidence>
<dbReference type="OrthoDB" id="7376440at2"/>
<keyword evidence="4 6" id="KW-0472">Membrane</keyword>
<evidence type="ECO:0000256" key="4">
    <source>
        <dbReference type="ARBA" id="ARBA00023136"/>
    </source>
</evidence>
<evidence type="ECO:0000313" key="9">
    <source>
        <dbReference type="Proteomes" id="UP000321638"/>
    </source>
</evidence>
<sequence>MKVLSRIALGIVLLLGTLIAVSNTAPVELHLWPFSDFVVMPLYLAVVLLLLLGVLVGLTMGWVAGRGHRRLARERRREADRLGREVSQLKADIAARDKAARKDAPPKEPPAAEVRALERQRALADPEGMDPTRARA</sequence>
<feature type="transmembrane region" description="Helical" evidence="6">
    <location>
        <begin position="40"/>
        <end position="65"/>
    </location>
</feature>
<dbReference type="Pfam" id="PF06305">
    <property type="entry name" value="LapA_dom"/>
    <property type="match status" value="1"/>
</dbReference>
<evidence type="ECO:0000256" key="6">
    <source>
        <dbReference type="SAM" id="Phobius"/>
    </source>
</evidence>
<feature type="compositionally biased region" description="Basic and acidic residues" evidence="5">
    <location>
        <begin position="94"/>
        <end position="106"/>
    </location>
</feature>
<dbReference type="Proteomes" id="UP000321638">
    <property type="component" value="Unassembled WGS sequence"/>
</dbReference>
<feature type="domain" description="Lipopolysaccharide assembly protein A" evidence="7">
    <location>
        <begin position="23"/>
        <end position="86"/>
    </location>
</feature>
<dbReference type="InterPro" id="IPR010445">
    <property type="entry name" value="LapA_dom"/>
</dbReference>
<accession>A0A5C8PC18</accession>
<comment type="caution">
    <text evidence="8">The sequence shown here is derived from an EMBL/GenBank/DDBJ whole genome shotgun (WGS) entry which is preliminary data.</text>
</comment>
<evidence type="ECO:0000256" key="5">
    <source>
        <dbReference type="SAM" id="MobiDB-lite"/>
    </source>
</evidence>
<evidence type="ECO:0000256" key="1">
    <source>
        <dbReference type="ARBA" id="ARBA00022475"/>
    </source>
</evidence>
<dbReference type="EMBL" id="VDUZ01000050">
    <property type="protein sequence ID" value="TXL71000.1"/>
    <property type="molecule type" value="Genomic_DNA"/>
</dbReference>
<evidence type="ECO:0000313" key="8">
    <source>
        <dbReference type="EMBL" id="TXL71000.1"/>
    </source>
</evidence>
<dbReference type="AlphaFoldDB" id="A0A5C8PC18"/>
<keyword evidence="9" id="KW-1185">Reference proteome</keyword>
<name>A0A5C8PC18_9HYPH</name>
<proteinExistence type="predicted"/>
<evidence type="ECO:0000256" key="3">
    <source>
        <dbReference type="ARBA" id="ARBA00022989"/>
    </source>
</evidence>
<organism evidence="8 9">
    <name type="scientific">Vineibacter terrae</name>
    <dbReference type="NCBI Taxonomy" id="2586908"/>
    <lineage>
        <taxon>Bacteria</taxon>
        <taxon>Pseudomonadati</taxon>
        <taxon>Pseudomonadota</taxon>
        <taxon>Alphaproteobacteria</taxon>
        <taxon>Hyphomicrobiales</taxon>
        <taxon>Vineibacter</taxon>
    </lineage>
</organism>
<evidence type="ECO:0000256" key="2">
    <source>
        <dbReference type="ARBA" id="ARBA00022692"/>
    </source>
</evidence>
<reference evidence="8 9" key="1">
    <citation type="submission" date="2019-06" db="EMBL/GenBank/DDBJ databases">
        <title>New taxonomy in bacterial strain CC-CFT640, isolated from vineyard.</title>
        <authorList>
            <person name="Lin S.-Y."/>
            <person name="Tsai C.-F."/>
            <person name="Young C.-C."/>
        </authorList>
    </citation>
    <scope>NUCLEOTIDE SEQUENCE [LARGE SCALE GENOMIC DNA]</scope>
    <source>
        <strain evidence="8 9">CC-CFT640</strain>
    </source>
</reference>
<keyword evidence="3 6" id="KW-1133">Transmembrane helix</keyword>
<dbReference type="GO" id="GO:0005886">
    <property type="term" value="C:plasma membrane"/>
    <property type="evidence" value="ECO:0007669"/>
    <property type="project" value="InterPro"/>
</dbReference>
<feature type="region of interest" description="Disordered" evidence="5">
    <location>
        <begin position="94"/>
        <end position="136"/>
    </location>
</feature>
<keyword evidence="1" id="KW-1003">Cell membrane</keyword>
<dbReference type="RefSeq" id="WP_147851108.1">
    <property type="nucleotide sequence ID" value="NZ_VDUZ01000050.1"/>
</dbReference>
<protein>
    <submittedName>
        <fullName evidence="8">DUF1049 domain-containing protein</fullName>
    </submittedName>
</protein>
<feature type="compositionally biased region" description="Basic and acidic residues" evidence="5">
    <location>
        <begin position="115"/>
        <end position="136"/>
    </location>
</feature>
<keyword evidence="2 6" id="KW-0812">Transmembrane</keyword>